<dbReference type="FunFam" id="2.120.10.30:FF:000013">
    <property type="entry name" value="E3 ubiquitin-protein ligase TRIM71"/>
    <property type="match status" value="1"/>
</dbReference>
<dbReference type="EMBL" id="CAKKLH010000179">
    <property type="protein sequence ID" value="CAH0105267.1"/>
    <property type="molecule type" value="Genomic_DNA"/>
</dbReference>
<sequence length="846" mass="92981">MQRTKAYFSPLLLSAAPVASPGDLLGGVMVSSSSPSPPDAALLLGPDFHGRNANRIDQRRMASVFPDPDAPTETQHCPICLNRYDDPRVLPCFHTYCRRCLDAHVAGRLRFPCPSCREEVYLGEGGTIDTLPTNSFIGDILKVVSDVPEYDSPSVLDQRGNGGGGGSGSGYETAVGAAAKMVPSRAYICSNCDEGAVASSRCRDCNEVLCDSCVRAHQRVRLTKDHYIVRFTEDLSKTVGLPVGLSLFSSPSFSYCDIHPSEVLRLFCDMCSVAICSECTLRDHRGHSFIYLKDAVENSKTISLKLLADAKAGIRAVEESMEMTSKMAERIELRAQTIATEIRTATRRHMAALEERERELLQRVEKIRQVKGKSLHLQLDELRMALLRLGSTAELLKTALESGSDVEILHTKDKALIEFQHLRQIRSSLQPQEDDIIQFNPPDGALLQAICSLGLISSSGFGPTSLAFGDGIKRALCNHVACMTVHVKDHQGDPRLVGGDPIVAIVEGPNGVSYRADVEDRQNGTYVMTYRPQVEGRHIITVLIRGRHIHGSPFTVKVRSGRDYSTVGQPLLAFGKEGESEGDLCRPWGVACDKDGYIIIADRSNNRVQIFNSAGVFHHRFGSPGTRPGQFDRPAGVASDHLGRIIVADKDNHRIQVFTFDGTFLFKFGEKGTKNGQFNYPWDLAVNAEGQILVSDTRNHRIQLFAADGTFINKYGFEGTLWKHFDSPRGVCFNHEGHIVVTDFNNHRLLVINPDFQSARFLGSEGSGNGQFLRPQGVAVDSEGHIIVADSRNHRVQIFQPNGNFLTKFGTQGAGPGQMDRPSGVCISPEGYIIIVDFGNNRVQIF</sequence>
<evidence type="ECO:0000256" key="17">
    <source>
        <dbReference type="ARBA" id="ARBA00023158"/>
    </source>
</evidence>
<dbReference type="CDD" id="cd14954">
    <property type="entry name" value="NHL_TRIM71_like"/>
    <property type="match status" value="1"/>
</dbReference>
<dbReference type="SUPFAM" id="SSF57850">
    <property type="entry name" value="RING/U-box"/>
    <property type="match status" value="1"/>
</dbReference>
<dbReference type="Gene3D" id="3.30.160.60">
    <property type="entry name" value="Classic Zinc Finger"/>
    <property type="match status" value="1"/>
</dbReference>
<dbReference type="GO" id="GO:0008270">
    <property type="term" value="F:zinc ion binding"/>
    <property type="evidence" value="ECO:0007669"/>
    <property type="project" value="UniProtKB-KW"/>
</dbReference>
<dbReference type="FunFam" id="2.120.10.30:FF:000025">
    <property type="entry name" value="E3 ubiquitin-protein ligase TRIM71"/>
    <property type="match status" value="1"/>
</dbReference>
<dbReference type="FunFam" id="2.120.10.30:FF:000080">
    <property type="entry name" value="E3 ubiquitin-protein ligase TRIM71"/>
    <property type="match status" value="1"/>
</dbReference>
<feature type="repeat" description="Filamin" evidence="23">
    <location>
        <begin position="467"/>
        <end position="558"/>
    </location>
</feature>
<dbReference type="InterPro" id="IPR001298">
    <property type="entry name" value="Filamin/ABP280_rpt"/>
</dbReference>
<evidence type="ECO:0000256" key="15">
    <source>
        <dbReference type="ARBA" id="ARBA00022884"/>
    </source>
</evidence>
<evidence type="ECO:0000256" key="10">
    <source>
        <dbReference type="ARBA" id="ARBA00022723"/>
    </source>
</evidence>
<dbReference type="GO" id="GO:0035198">
    <property type="term" value="F:miRNA binding"/>
    <property type="evidence" value="ECO:0007669"/>
    <property type="project" value="UniProtKB-ARBA"/>
</dbReference>
<dbReference type="PROSITE" id="PS50119">
    <property type="entry name" value="ZF_BBOX"/>
    <property type="match status" value="2"/>
</dbReference>
<dbReference type="InterPro" id="IPR027370">
    <property type="entry name" value="Znf-RING_euk"/>
</dbReference>
<evidence type="ECO:0000256" key="9">
    <source>
        <dbReference type="ARBA" id="ARBA00022679"/>
    </source>
</evidence>
<dbReference type="Pfam" id="PF00630">
    <property type="entry name" value="Filamin"/>
    <property type="match status" value="1"/>
</dbReference>
<dbReference type="InterPro" id="IPR000315">
    <property type="entry name" value="Znf_B-box"/>
</dbReference>
<feature type="domain" description="RING-type" evidence="25">
    <location>
        <begin position="77"/>
        <end position="117"/>
    </location>
</feature>
<dbReference type="Pfam" id="PF13445">
    <property type="entry name" value="zf-RING_UBOX"/>
    <property type="match status" value="1"/>
</dbReference>
<dbReference type="InterPro" id="IPR017907">
    <property type="entry name" value="Znf_RING_CS"/>
</dbReference>
<comment type="catalytic activity">
    <reaction evidence="1">
        <text>S-ubiquitinyl-[E2 ubiquitin-conjugating enzyme]-L-cysteine + [acceptor protein]-L-lysine = [E2 ubiquitin-conjugating enzyme]-L-cysteine + N(6)-ubiquitinyl-[acceptor protein]-L-lysine.</text>
        <dbReference type="EC" id="2.3.2.27"/>
    </reaction>
</comment>
<dbReference type="PROSITE" id="PS00518">
    <property type="entry name" value="ZF_RING_1"/>
    <property type="match status" value="1"/>
</dbReference>
<feature type="repeat" description="NHL" evidence="24">
    <location>
        <begin position="712"/>
        <end position="755"/>
    </location>
</feature>
<evidence type="ECO:0000313" key="28">
    <source>
        <dbReference type="Proteomes" id="UP000789390"/>
    </source>
</evidence>
<dbReference type="InterPro" id="IPR050952">
    <property type="entry name" value="TRIM-NHL_E3_ligases"/>
</dbReference>
<comment type="pathway">
    <text evidence="3">Protein modification; protein ubiquitination.</text>
</comment>
<dbReference type="Gene3D" id="2.60.40.10">
    <property type="entry name" value="Immunoglobulins"/>
    <property type="match status" value="1"/>
</dbReference>
<feature type="domain" description="B box-type" evidence="26">
    <location>
        <begin position="251"/>
        <end position="292"/>
    </location>
</feature>
<feature type="repeat" description="NHL" evidence="24">
    <location>
        <begin position="665"/>
        <end position="708"/>
    </location>
</feature>
<dbReference type="Pfam" id="PF00643">
    <property type="entry name" value="zf-B_box"/>
    <property type="match status" value="1"/>
</dbReference>
<evidence type="ECO:0000256" key="24">
    <source>
        <dbReference type="PROSITE-ProRule" id="PRU00504"/>
    </source>
</evidence>
<dbReference type="AlphaFoldDB" id="A0A8J2RS40"/>
<name>A0A8J2RS40_9CRUS</name>
<gene>
    <name evidence="27" type="ORF">DGAL_LOCUS8287</name>
</gene>
<evidence type="ECO:0000256" key="14">
    <source>
        <dbReference type="ARBA" id="ARBA00022833"/>
    </source>
</evidence>
<keyword evidence="16" id="KW-0175">Coiled coil</keyword>
<dbReference type="SUPFAM" id="SSF57845">
    <property type="entry name" value="B-box zinc-binding domain"/>
    <property type="match status" value="1"/>
</dbReference>
<evidence type="ECO:0000256" key="16">
    <source>
        <dbReference type="ARBA" id="ARBA00023054"/>
    </source>
</evidence>
<dbReference type="PROSITE" id="PS51125">
    <property type="entry name" value="NHL"/>
    <property type="match status" value="6"/>
</dbReference>
<dbReference type="SMART" id="SM00557">
    <property type="entry name" value="IG_FLMN"/>
    <property type="match status" value="1"/>
</dbReference>
<reference evidence="27" key="1">
    <citation type="submission" date="2021-11" db="EMBL/GenBank/DDBJ databases">
        <authorList>
            <person name="Schell T."/>
        </authorList>
    </citation>
    <scope>NUCLEOTIDE SEQUENCE</scope>
    <source>
        <strain evidence="27">M5</strain>
    </source>
</reference>
<dbReference type="Gene3D" id="3.30.40.10">
    <property type="entry name" value="Zinc/RING finger domain, C3HC4 (zinc finger)"/>
    <property type="match status" value="1"/>
</dbReference>
<comment type="similarity">
    <text evidence="4">Belongs to the TRIM/RBCC family.</text>
</comment>
<keyword evidence="15" id="KW-0694">RNA-binding</keyword>
<evidence type="ECO:0000256" key="7">
    <source>
        <dbReference type="ARBA" id="ARBA00022490"/>
    </source>
</evidence>
<proteinExistence type="inferred from homology"/>
<keyword evidence="14" id="KW-0862">Zinc</keyword>
<dbReference type="PROSITE" id="PS50194">
    <property type="entry name" value="FILAMIN_REPEAT"/>
    <property type="match status" value="1"/>
</dbReference>
<dbReference type="GO" id="GO:0000932">
    <property type="term" value="C:P-body"/>
    <property type="evidence" value="ECO:0007669"/>
    <property type="project" value="UniProtKB-SubCell"/>
</dbReference>
<dbReference type="PANTHER" id="PTHR24104">
    <property type="entry name" value="E3 UBIQUITIN-PROTEIN LIGASE NHLRC1-RELATED"/>
    <property type="match status" value="1"/>
</dbReference>
<keyword evidence="9" id="KW-0808">Transferase</keyword>
<dbReference type="InterPro" id="IPR013783">
    <property type="entry name" value="Ig-like_fold"/>
</dbReference>
<dbReference type="InterPro" id="IPR001841">
    <property type="entry name" value="Znf_RING"/>
</dbReference>
<evidence type="ECO:0000313" key="27">
    <source>
        <dbReference type="EMBL" id="CAH0105267.1"/>
    </source>
</evidence>
<evidence type="ECO:0000256" key="20">
    <source>
        <dbReference type="ARBA" id="ARBA00042007"/>
    </source>
</evidence>
<dbReference type="PANTHER" id="PTHR24104:SF48">
    <property type="entry name" value="PROTEIN WECH"/>
    <property type="match status" value="1"/>
</dbReference>
<protein>
    <recommendedName>
        <fullName evidence="18">E3 ubiquitin-protein ligase TRIM71</fullName>
        <ecNumber evidence="5">2.3.2.27</ecNumber>
    </recommendedName>
    <alternativeName>
        <fullName evidence="21">Protein lin-41 homolog</fullName>
    </alternativeName>
    <alternativeName>
        <fullName evidence="19">RING-type E3 ubiquitin transferase TRIM71</fullName>
    </alternativeName>
    <alternativeName>
        <fullName evidence="20">Tripartite motif-containing protein 71</fullName>
    </alternativeName>
</protein>
<feature type="repeat" description="NHL" evidence="24">
    <location>
        <begin position="574"/>
        <end position="614"/>
    </location>
</feature>
<dbReference type="EC" id="2.3.2.27" evidence="5"/>
<evidence type="ECO:0000256" key="2">
    <source>
        <dbReference type="ARBA" id="ARBA00004201"/>
    </source>
</evidence>
<dbReference type="InterPro" id="IPR001258">
    <property type="entry name" value="NHL_repeat"/>
</dbReference>
<dbReference type="Proteomes" id="UP000789390">
    <property type="component" value="Unassembled WGS sequence"/>
</dbReference>
<dbReference type="Gene3D" id="2.120.10.30">
    <property type="entry name" value="TolB, C-terminal domain"/>
    <property type="match status" value="2"/>
</dbReference>
<evidence type="ECO:0000256" key="5">
    <source>
        <dbReference type="ARBA" id="ARBA00012483"/>
    </source>
</evidence>
<feature type="repeat" description="NHL" evidence="24">
    <location>
        <begin position="806"/>
        <end position="846"/>
    </location>
</feature>
<dbReference type="GO" id="GO:0031047">
    <property type="term" value="P:regulatory ncRNA-mediated gene silencing"/>
    <property type="evidence" value="ECO:0007669"/>
    <property type="project" value="UniProtKB-KW"/>
</dbReference>
<evidence type="ECO:0000256" key="23">
    <source>
        <dbReference type="PROSITE-ProRule" id="PRU00087"/>
    </source>
</evidence>
<feature type="repeat" description="NHL" evidence="24">
    <location>
        <begin position="618"/>
        <end position="661"/>
    </location>
</feature>
<dbReference type="InterPro" id="IPR013083">
    <property type="entry name" value="Znf_RING/FYVE/PHD"/>
</dbReference>
<evidence type="ECO:0000256" key="3">
    <source>
        <dbReference type="ARBA" id="ARBA00004906"/>
    </source>
</evidence>
<dbReference type="GO" id="GO:0043161">
    <property type="term" value="P:proteasome-mediated ubiquitin-dependent protein catabolic process"/>
    <property type="evidence" value="ECO:0007669"/>
    <property type="project" value="TreeGrafter"/>
</dbReference>
<evidence type="ECO:0000259" key="25">
    <source>
        <dbReference type="PROSITE" id="PS50089"/>
    </source>
</evidence>
<dbReference type="CDD" id="cd19796">
    <property type="entry name" value="Bbox2_TRIM71_C-VII"/>
    <property type="match status" value="1"/>
</dbReference>
<evidence type="ECO:0000256" key="1">
    <source>
        <dbReference type="ARBA" id="ARBA00000900"/>
    </source>
</evidence>
<keyword evidence="17" id="KW-0943">RNA-mediated gene silencing</keyword>
<dbReference type="SMART" id="SM00336">
    <property type="entry name" value="BBOX"/>
    <property type="match status" value="2"/>
</dbReference>
<evidence type="ECO:0000256" key="18">
    <source>
        <dbReference type="ARBA" id="ARBA00040205"/>
    </source>
</evidence>
<dbReference type="GO" id="GO:0061630">
    <property type="term" value="F:ubiquitin protein ligase activity"/>
    <property type="evidence" value="ECO:0007669"/>
    <property type="project" value="UniProtKB-EC"/>
</dbReference>
<dbReference type="SUPFAM" id="SSF101898">
    <property type="entry name" value="NHL repeat"/>
    <property type="match status" value="1"/>
</dbReference>
<keyword evidence="11" id="KW-0677">Repeat</keyword>
<dbReference type="Pfam" id="PF01436">
    <property type="entry name" value="NHL"/>
    <property type="match status" value="6"/>
</dbReference>
<evidence type="ECO:0000256" key="12">
    <source>
        <dbReference type="ARBA" id="ARBA00022771"/>
    </source>
</evidence>
<dbReference type="InterPro" id="IPR014756">
    <property type="entry name" value="Ig_E-set"/>
</dbReference>
<dbReference type="CDD" id="cd19812">
    <property type="entry name" value="Bbox1_TRIM71_C-VII"/>
    <property type="match status" value="1"/>
</dbReference>
<comment type="caution">
    <text evidence="27">The sequence shown here is derived from an EMBL/GenBank/DDBJ whole genome shotgun (WGS) entry which is preliminary data.</text>
</comment>
<organism evidence="27 28">
    <name type="scientific">Daphnia galeata</name>
    <dbReference type="NCBI Taxonomy" id="27404"/>
    <lineage>
        <taxon>Eukaryota</taxon>
        <taxon>Metazoa</taxon>
        <taxon>Ecdysozoa</taxon>
        <taxon>Arthropoda</taxon>
        <taxon>Crustacea</taxon>
        <taxon>Branchiopoda</taxon>
        <taxon>Diplostraca</taxon>
        <taxon>Cladocera</taxon>
        <taxon>Anomopoda</taxon>
        <taxon>Daphniidae</taxon>
        <taxon>Daphnia</taxon>
    </lineage>
</organism>
<evidence type="ECO:0000256" key="8">
    <source>
        <dbReference type="ARBA" id="ARBA00022553"/>
    </source>
</evidence>
<keyword evidence="7" id="KW-0963">Cytoplasm</keyword>
<dbReference type="GO" id="GO:0000209">
    <property type="term" value="P:protein polyubiquitination"/>
    <property type="evidence" value="ECO:0007669"/>
    <property type="project" value="TreeGrafter"/>
</dbReference>
<dbReference type="PROSITE" id="PS50089">
    <property type="entry name" value="ZF_RING_2"/>
    <property type="match status" value="1"/>
</dbReference>
<accession>A0A8J2RS40</accession>
<evidence type="ECO:0000256" key="6">
    <source>
        <dbReference type="ARBA" id="ARBA00022473"/>
    </source>
</evidence>
<dbReference type="SUPFAM" id="SSF81296">
    <property type="entry name" value="E set domains"/>
    <property type="match status" value="1"/>
</dbReference>
<evidence type="ECO:0000256" key="11">
    <source>
        <dbReference type="ARBA" id="ARBA00022737"/>
    </source>
</evidence>
<keyword evidence="10" id="KW-0479">Metal-binding</keyword>
<dbReference type="SMART" id="SM00184">
    <property type="entry name" value="RING"/>
    <property type="match status" value="1"/>
</dbReference>
<dbReference type="InterPro" id="IPR011042">
    <property type="entry name" value="6-blade_b-propeller_TolB-like"/>
</dbReference>
<keyword evidence="13" id="KW-0833">Ubl conjugation pathway</keyword>
<dbReference type="GO" id="GO:0017148">
    <property type="term" value="P:negative regulation of translation"/>
    <property type="evidence" value="ECO:0007669"/>
    <property type="project" value="UniProtKB-ARBA"/>
</dbReference>
<keyword evidence="12 22" id="KW-0863">Zinc-finger</keyword>
<feature type="repeat" description="NHL" evidence="24">
    <location>
        <begin position="759"/>
        <end position="802"/>
    </location>
</feature>
<keyword evidence="6" id="KW-0217">Developmental protein</keyword>
<evidence type="ECO:0000256" key="4">
    <source>
        <dbReference type="ARBA" id="ARBA00008518"/>
    </source>
</evidence>
<evidence type="ECO:0000256" key="21">
    <source>
        <dbReference type="ARBA" id="ARBA00043228"/>
    </source>
</evidence>
<keyword evidence="28" id="KW-1185">Reference proteome</keyword>
<dbReference type="InterPro" id="IPR017868">
    <property type="entry name" value="Filamin/ABP280_repeat-like"/>
</dbReference>
<comment type="subcellular location">
    <subcellularLocation>
        <location evidence="2">Cytoplasm</location>
        <location evidence="2">P-body</location>
    </subcellularLocation>
</comment>
<evidence type="ECO:0000256" key="19">
    <source>
        <dbReference type="ARBA" id="ARBA00041679"/>
    </source>
</evidence>
<evidence type="ECO:0000256" key="22">
    <source>
        <dbReference type="PROSITE-ProRule" id="PRU00024"/>
    </source>
</evidence>
<dbReference type="FunFam" id="3.30.160.60:FF:000923">
    <property type="entry name" value="E3 ubiquitin-protein ligase TRIM71"/>
    <property type="match status" value="1"/>
</dbReference>
<feature type="domain" description="B box-type" evidence="26">
    <location>
        <begin position="184"/>
        <end position="231"/>
    </location>
</feature>
<evidence type="ECO:0000259" key="26">
    <source>
        <dbReference type="PROSITE" id="PS50119"/>
    </source>
</evidence>
<evidence type="ECO:0000256" key="13">
    <source>
        <dbReference type="ARBA" id="ARBA00022786"/>
    </source>
</evidence>
<keyword evidence="8" id="KW-0597">Phosphoprotein</keyword>
<dbReference type="OrthoDB" id="342730at2759"/>